<sequence length="50" mass="5846">MRKRKRLSETKEGSKMKESFLEGKKDSSVSYTPIYIQSNMPAVIIDRDEH</sequence>
<name>A0ABW5RNY7_9BACI</name>
<evidence type="ECO:0000256" key="1">
    <source>
        <dbReference type="SAM" id="MobiDB-lite"/>
    </source>
</evidence>
<comment type="caution">
    <text evidence="2">The sequence shown here is derived from an EMBL/GenBank/DDBJ whole genome shotgun (WGS) entry which is preliminary data.</text>
</comment>
<evidence type="ECO:0000313" key="2">
    <source>
        <dbReference type="EMBL" id="MFD2680238.1"/>
    </source>
</evidence>
<dbReference type="EMBL" id="JBHUMF010000013">
    <property type="protein sequence ID" value="MFD2680238.1"/>
    <property type="molecule type" value="Genomic_DNA"/>
</dbReference>
<reference evidence="3" key="1">
    <citation type="journal article" date="2019" name="Int. J. Syst. Evol. Microbiol.">
        <title>The Global Catalogue of Microorganisms (GCM) 10K type strain sequencing project: providing services to taxonomists for standard genome sequencing and annotation.</title>
        <authorList>
            <consortium name="The Broad Institute Genomics Platform"/>
            <consortium name="The Broad Institute Genome Sequencing Center for Infectious Disease"/>
            <person name="Wu L."/>
            <person name="Ma J."/>
        </authorList>
    </citation>
    <scope>NUCLEOTIDE SEQUENCE [LARGE SCALE GENOMIC DNA]</scope>
    <source>
        <strain evidence="3">KCTC 3913</strain>
    </source>
</reference>
<dbReference type="RefSeq" id="WP_377933507.1">
    <property type="nucleotide sequence ID" value="NZ_JBHUMF010000013.1"/>
</dbReference>
<evidence type="ECO:0000313" key="3">
    <source>
        <dbReference type="Proteomes" id="UP001597506"/>
    </source>
</evidence>
<feature type="compositionally biased region" description="Basic and acidic residues" evidence="1">
    <location>
        <begin position="7"/>
        <end position="26"/>
    </location>
</feature>
<proteinExistence type="predicted"/>
<feature type="region of interest" description="Disordered" evidence="1">
    <location>
        <begin position="1"/>
        <end position="26"/>
    </location>
</feature>
<gene>
    <name evidence="2" type="ORF">ACFSUL_05670</name>
</gene>
<protein>
    <submittedName>
        <fullName evidence="2">Uncharacterized protein</fullName>
    </submittedName>
</protein>
<keyword evidence="3" id="KW-1185">Reference proteome</keyword>
<dbReference type="Proteomes" id="UP001597506">
    <property type="component" value="Unassembled WGS sequence"/>
</dbReference>
<organism evidence="2 3">
    <name type="scientific">Bacillus seohaeanensis</name>
    <dbReference type="NCBI Taxonomy" id="284580"/>
    <lineage>
        <taxon>Bacteria</taxon>
        <taxon>Bacillati</taxon>
        <taxon>Bacillota</taxon>
        <taxon>Bacilli</taxon>
        <taxon>Bacillales</taxon>
        <taxon>Bacillaceae</taxon>
        <taxon>Bacillus</taxon>
    </lineage>
</organism>
<accession>A0ABW5RNY7</accession>